<name>A0A6J7D6X0_9ZZZZ</name>
<evidence type="ECO:0000313" key="7">
    <source>
        <dbReference type="EMBL" id="CAB5016699.1"/>
    </source>
</evidence>
<evidence type="ECO:0000259" key="2">
    <source>
        <dbReference type="Pfam" id="PF01796"/>
    </source>
</evidence>
<evidence type="ECO:0000259" key="3">
    <source>
        <dbReference type="Pfam" id="PF12172"/>
    </source>
</evidence>
<protein>
    <submittedName>
        <fullName evidence="6">Unannotated protein</fullName>
    </submittedName>
</protein>
<feature type="region of interest" description="Disordered" evidence="1">
    <location>
        <begin position="1"/>
        <end position="21"/>
    </location>
</feature>
<dbReference type="SUPFAM" id="SSF54637">
    <property type="entry name" value="Thioesterase/thiol ester dehydrase-isomerase"/>
    <property type="match status" value="1"/>
</dbReference>
<dbReference type="SUPFAM" id="SSF50249">
    <property type="entry name" value="Nucleic acid-binding proteins"/>
    <property type="match status" value="1"/>
</dbReference>
<gene>
    <name evidence="5" type="ORF">UFOPK3164_00851</name>
    <name evidence="6" type="ORF">UFOPK3427_00415</name>
    <name evidence="7" type="ORF">UFOPK4112_00646</name>
</gene>
<reference evidence="6" key="1">
    <citation type="submission" date="2020-05" db="EMBL/GenBank/DDBJ databases">
        <authorList>
            <person name="Chiriac C."/>
            <person name="Salcher M."/>
            <person name="Ghai R."/>
            <person name="Kavagutti S V."/>
        </authorList>
    </citation>
    <scope>NUCLEOTIDE SEQUENCE</scope>
</reference>
<dbReference type="Pfam" id="PF12172">
    <property type="entry name" value="zf-ChsH2"/>
    <property type="match status" value="1"/>
</dbReference>
<dbReference type="InterPro" id="IPR029069">
    <property type="entry name" value="HotDog_dom_sf"/>
</dbReference>
<feature type="domain" description="ChsH2 C-terminal OB-fold" evidence="2">
    <location>
        <begin position="255"/>
        <end position="315"/>
    </location>
</feature>
<dbReference type="InterPro" id="IPR039569">
    <property type="entry name" value="FAS1-like_DH_region"/>
</dbReference>
<feature type="domain" description="ChsH2 rubredoxin-like zinc ribbon" evidence="3">
    <location>
        <begin position="218"/>
        <end position="252"/>
    </location>
</feature>
<evidence type="ECO:0000313" key="6">
    <source>
        <dbReference type="EMBL" id="CAB4864705.1"/>
    </source>
</evidence>
<dbReference type="EMBL" id="CAFABE010000032">
    <property type="protein sequence ID" value="CAB4827356.1"/>
    <property type="molecule type" value="Genomic_DNA"/>
</dbReference>
<evidence type="ECO:0000313" key="5">
    <source>
        <dbReference type="EMBL" id="CAB4827356.1"/>
    </source>
</evidence>
<proteinExistence type="predicted"/>
<dbReference type="AlphaFoldDB" id="A0A6J7D6X0"/>
<dbReference type="InterPro" id="IPR002878">
    <property type="entry name" value="ChsH2_C"/>
</dbReference>
<dbReference type="InterPro" id="IPR012340">
    <property type="entry name" value="NA-bd_OB-fold"/>
</dbReference>
<dbReference type="PANTHER" id="PTHR34075">
    <property type="entry name" value="BLR3430 PROTEIN"/>
    <property type="match status" value="1"/>
</dbReference>
<dbReference type="CDD" id="cd03441">
    <property type="entry name" value="R_hydratase_like"/>
    <property type="match status" value="1"/>
</dbReference>
<evidence type="ECO:0000256" key="1">
    <source>
        <dbReference type="SAM" id="MobiDB-lite"/>
    </source>
</evidence>
<dbReference type="EMBL" id="CAFBPM010000005">
    <property type="protein sequence ID" value="CAB5016699.1"/>
    <property type="molecule type" value="Genomic_DNA"/>
</dbReference>
<evidence type="ECO:0000259" key="4">
    <source>
        <dbReference type="Pfam" id="PF13452"/>
    </source>
</evidence>
<dbReference type="EMBL" id="CAFBLT010000001">
    <property type="protein sequence ID" value="CAB4864705.1"/>
    <property type="molecule type" value="Genomic_DNA"/>
</dbReference>
<sequence length="332" mass="36191">MTQDHSHSLAELVGQSTGPPWVGLDPVNEPMIRHWVEAMGDANPIYVDAGAALEVGLESVIAPPTMLQAWSMVGLTGTLERDSQRGQVKEIEHPNDRMMRLLDEEGFTSVVATNCEQEYLRPLKPGERIAVSSVIETISDVKKTGLGVGRFSTTRSDFYVVDDSFPEDPEGRTNAITSAEHVGTMRFRILKFAPGAQAPTMPPRPRPAITQDNEYFYEGLKAGKLLIQHCTECGTLRHPSLPGCGACGSLEWDTVESAGAGEIYSFVVVHYPQVPSFEYPLPIGLIALDEGTRIVANLDLDVDSIAIGMRVQARIDKLDDELSLPIFISAAS</sequence>
<dbReference type="InterPro" id="IPR022002">
    <property type="entry name" value="ChsH2_Znr"/>
</dbReference>
<organism evidence="6">
    <name type="scientific">freshwater metagenome</name>
    <dbReference type="NCBI Taxonomy" id="449393"/>
    <lineage>
        <taxon>unclassified sequences</taxon>
        <taxon>metagenomes</taxon>
        <taxon>ecological metagenomes</taxon>
    </lineage>
</organism>
<dbReference type="PANTHER" id="PTHR34075:SF5">
    <property type="entry name" value="BLR3430 PROTEIN"/>
    <property type="match status" value="1"/>
</dbReference>
<dbReference type="Gene3D" id="6.10.30.10">
    <property type="match status" value="1"/>
</dbReference>
<dbReference type="Pfam" id="PF13452">
    <property type="entry name" value="FAS1_DH_region"/>
    <property type="match status" value="1"/>
</dbReference>
<dbReference type="Gene3D" id="3.10.129.10">
    <property type="entry name" value="Hotdog Thioesterase"/>
    <property type="match status" value="1"/>
</dbReference>
<dbReference type="Pfam" id="PF01796">
    <property type="entry name" value="OB_ChsH2_C"/>
    <property type="match status" value="1"/>
</dbReference>
<feature type="domain" description="FAS1-like dehydratase" evidence="4">
    <location>
        <begin position="25"/>
        <end position="155"/>
    </location>
</feature>
<accession>A0A6J7D6X0</accession>
<dbReference type="InterPro" id="IPR052513">
    <property type="entry name" value="Thioester_dehydratase-like"/>
</dbReference>